<dbReference type="Pfam" id="PF25597">
    <property type="entry name" value="SH3_retrovirus"/>
    <property type="match status" value="1"/>
</dbReference>
<organism evidence="3 4">
    <name type="scientific">Dorcoceras hygrometricum</name>
    <dbReference type="NCBI Taxonomy" id="472368"/>
    <lineage>
        <taxon>Eukaryota</taxon>
        <taxon>Viridiplantae</taxon>
        <taxon>Streptophyta</taxon>
        <taxon>Embryophyta</taxon>
        <taxon>Tracheophyta</taxon>
        <taxon>Spermatophyta</taxon>
        <taxon>Magnoliopsida</taxon>
        <taxon>eudicotyledons</taxon>
        <taxon>Gunneridae</taxon>
        <taxon>Pentapetalae</taxon>
        <taxon>asterids</taxon>
        <taxon>lamiids</taxon>
        <taxon>Lamiales</taxon>
        <taxon>Gesneriaceae</taxon>
        <taxon>Didymocarpoideae</taxon>
        <taxon>Trichosporeae</taxon>
        <taxon>Loxocarpinae</taxon>
        <taxon>Dorcoceras</taxon>
    </lineage>
</organism>
<feature type="domain" description="Retroviral polymerase SH3-like" evidence="2">
    <location>
        <begin position="155"/>
        <end position="217"/>
    </location>
</feature>
<feature type="compositionally biased region" description="Polar residues" evidence="1">
    <location>
        <begin position="313"/>
        <end position="329"/>
    </location>
</feature>
<proteinExistence type="predicted"/>
<keyword evidence="4" id="KW-1185">Reference proteome</keyword>
<name>A0A2Z7BIA7_9LAMI</name>
<feature type="region of interest" description="Disordered" evidence="1">
    <location>
        <begin position="890"/>
        <end position="921"/>
    </location>
</feature>
<evidence type="ECO:0000259" key="2">
    <source>
        <dbReference type="Pfam" id="PF25597"/>
    </source>
</evidence>
<feature type="compositionally biased region" description="Basic and acidic residues" evidence="1">
    <location>
        <begin position="936"/>
        <end position="950"/>
    </location>
</feature>
<gene>
    <name evidence="3" type="ORF">F511_19224</name>
</gene>
<dbReference type="OrthoDB" id="1166568at2759"/>
<accession>A0A2Z7BIA7</accession>
<dbReference type="EMBL" id="KV005221">
    <property type="protein sequence ID" value="KZV34134.1"/>
    <property type="molecule type" value="Genomic_DNA"/>
</dbReference>
<evidence type="ECO:0000313" key="3">
    <source>
        <dbReference type="EMBL" id="KZV34134.1"/>
    </source>
</evidence>
<protein>
    <recommendedName>
        <fullName evidence="2">Retroviral polymerase SH3-like domain-containing protein</fullName>
    </recommendedName>
</protein>
<dbReference type="PANTHER" id="PTHR42648">
    <property type="entry name" value="TRANSPOSASE, PUTATIVE-RELATED"/>
    <property type="match status" value="1"/>
</dbReference>
<sequence length="969" mass="108210">MTSAHILEEAMSSKDDVITFKQLSRSSKILETGSYSRTSRWMIQTQEMKRRCTGRDSADGFALRTRRYNSQEKPEDSYSYLESAVAIFQQVHYLKITSRSMIAYSGISQKFWAEAVNTACYTQNRSMINLMHDKTPYEIWNSKKPDISYFRVFGCKCFIHNNGKKHLTAFESKSDAGIFLGYSSVSKAYRVFNNRSLTVEESAHVVFDETSFKSNSATSLHDLCSRLESTSLEESDDDVPQRYSAEEEQPTVVTTHNIAQQDLTAAGVVATNVQPDDNQSDVATTDVDKQDVAQAVASASPLVSRPTPEAPAGSTNYQVISSSPAGQQGVSTSYNAVLRPTAGQPVASDHQLVSRPPADELVASTSTSWKQTLKPTMLNINWRQLIQLQTSQRHRGNKETLQLKYPAKGKPPQEHYSLICADIDLMVNLREQVIDEVAKFFYSFSLKKLAQLQIDESYFEKEALVLSWVEAESTGVALQRKMYILLKYKEVLVRKFLESWTQNFVPRDGTSAVDLKVIHLLSYLHSFILEELQQQTVAHGLQWNKTCCSQLFEGRSRTPSAAPATTNFAVSRQRSYDDTLPSVSAFLKLMKKRWGDVCLEVAEFCVSRRLLPVGSINFCRAQSAVEPVGCFVLHQPTVFALCFSQFCTVFFEYSLFSRFSSEDITSFVAFISSERTNLRSVQITTPSAVAPRVPILLDQRSSSTSSSDESMHFDDQDTATAFSLPATTLPSLPAVTTELSNSLDDLRIFLSERFDNQAEAIRQIDDAQSDVLSRLHTIKRDILSALMQQEEALRNLINTARQDGRTLDDAQTLRFNEFRKVVLAQSVSATADMLDVRKDIKALDAKVTSLDELVAATRNDLLEFRAQAQQTLNIVTDQLSELVAYINRGGNDKKGEVSSSRPPPDDQNRGSGNTGGGGDTIETLWKDLLLLIKKEKGAEGTEVDPTKEEDTVGEPWRIRIPSPGEAAEA</sequence>
<evidence type="ECO:0000256" key="1">
    <source>
        <dbReference type="SAM" id="MobiDB-lite"/>
    </source>
</evidence>
<evidence type="ECO:0000313" key="4">
    <source>
        <dbReference type="Proteomes" id="UP000250235"/>
    </source>
</evidence>
<dbReference type="InterPro" id="IPR057670">
    <property type="entry name" value="SH3_retrovirus"/>
</dbReference>
<dbReference type="InterPro" id="IPR012337">
    <property type="entry name" value="RNaseH-like_sf"/>
</dbReference>
<dbReference type="AlphaFoldDB" id="A0A2Z7BIA7"/>
<feature type="region of interest" description="Disordered" evidence="1">
    <location>
        <begin position="936"/>
        <end position="969"/>
    </location>
</feature>
<dbReference type="InterPro" id="IPR039537">
    <property type="entry name" value="Retrotran_Ty1/copia-like"/>
</dbReference>
<dbReference type="SUPFAM" id="SSF53098">
    <property type="entry name" value="Ribonuclease H-like"/>
    <property type="match status" value="1"/>
</dbReference>
<reference evidence="3 4" key="1">
    <citation type="journal article" date="2015" name="Proc. Natl. Acad. Sci. U.S.A.">
        <title>The resurrection genome of Boea hygrometrica: A blueprint for survival of dehydration.</title>
        <authorList>
            <person name="Xiao L."/>
            <person name="Yang G."/>
            <person name="Zhang L."/>
            <person name="Yang X."/>
            <person name="Zhao S."/>
            <person name="Ji Z."/>
            <person name="Zhou Q."/>
            <person name="Hu M."/>
            <person name="Wang Y."/>
            <person name="Chen M."/>
            <person name="Xu Y."/>
            <person name="Jin H."/>
            <person name="Xiao X."/>
            <person name="Hu G."/>
            <person name="Bao F."/>
            <person name="Hu Y."/>
            <person name="Wan P."/>
            <person name="Li L."/>
            <person name="Deng X."/>
            <person name="Kuang T."/>
            <person name="Xiang C."/>
            <person name="Zhu J.K."/>
            <person name="Oliver M.J."/>
            <person name="He Y."/>
        </authorList>
    </citation>
    <scope>NUCLEOTIDE SEQUENCE [LARGE SCALE GENOMIC DNA]</scope>
    <source>
        <strain evidence="4">cv. XS01</strain>
    </source>
</reference>
<feature type="region of interest" description="Disordered" evidence="1">
    <location>
        <begin position="298"/>
        <end position="329"/>
    </location>
</feature>
<dbReference type="Proteomes" id="UP000250235">
    <property type="component" value="Unassembled WGS sequence"/>
</dbReference>
<dbReference type="PANTHER" id="PTHR42648:SF32">
    <property type="entry name" value="RIBONUCLEASE H-LIKE DOMAIN, GAG-PRE-INTEGRASE DOMAIN PROTEIN-RELATED"/>
    <property type="match status" value="1"/>
</dbReference>